<dbReference type="EMBL" id="DS995707">
    <property type="protein sequence ID" value="EEQ34492.1"/>
    <property type="molecule type" value="Genomic_DNA"/>
</dbReference>
<sequence length="432" mass="48599">MTTLAENPTHIEKLEANEAIWGGTGREKTATFHCLKWDQGREFEYSTVHTVMDLPPLAGCDLTVILAPFDSVNTIPDYPALVDRYQIPSGFVLERAHAVTHSFGASSAKDGSQTVWIHFLCTASSSDAEKSEWLQSAVVLKWSVADGRTPNNKYHKAPVTLICFEPMQGIARRLLQLAETADWKDTLQDPYLLLDMVYESWFLYLDESAWKTNDVCREIEKDAFQGTRNLNSSFPGPPVVDLHHAHTVAKNAIFMLEGLDATLRSLDAAIIYHHEISDIYPTIWRATHNTLLHRRELFQATKLRTISVEKRLTNIINLAFNIDAMRNSRITQRDSYNLKALSLVATVFLPISTVASVFSTPFFESSGPSMSPQPGGGKEGGTTLFVNPKVWVLWVISVPITVVLICGWWLWEKRTQLARKQRLGLERGVERG</sequence>
<evidence type="ECO:0000256" key="1">
    <source>
        <dbReference type="SAM" id="Phobius"/>
    </source>
</evidence>
<dbReference type="VEuPathDB" id="FungiDB:MCYG_07311"/>
<organism evidence="2 3">
    <name type="scientific">Arthroderma otae (strain ATCC MYA-4605 / CBS 113480)</name>
    <name type="common">Microsporum canis</name>
    <dbReference type="NCBI Taxonomy" id="554155"/>
    <lineage>
        <taxon>Eukaryota</taxon>
        <taxon>Fungi</taxon>
        <taxon>Dikarya</taxon>
        <taxon>Ascomycota</taxon>
        <taxon>Pezizomycotina</taxon>
        <taxon>Eurotiomycetes</taxon>
        <taxon>Eurotiomycetidae</taxon>
        <taxon>Onygenales</taxon>
        <taxon>Arthrodermataceae</taxon>
        <taxon>Microsporum</taxon>
    </lineage>
</organism>
<dbReference type="Gene3D" id="1.20.58.340">
    <property type="entry name" value="Magnesium transport protein CorA, transmembrane region"/>
    <property type="match status" value="1"/>
</dbReference>
<reference evidence="3" key="1">
    <citation type="journal article" date="2012" name="MBio">
        <title>Comparative genome analysis of Trichophyton rubrum and related dermatophytes reveals candidate genes involved in infection.</title>
        <authorList>
            <person name="Martinez D.A."/>
            <person name="Oliver B.G."/>
            <person name="Graeser Y."/>
            <person name="Goldberg J.M."/>
            <person name="Li W."/>
            <person name="Martinez-Rossi N.M."/>
            <person name="Monod M."/>
            <person name="Shelest E."/>
            <person name="Barton R.C."/>
            <person name="Birch E."/>
            <person name="Brakhage A.A."/>
            <person name="Chen Z."/>
            <person name="Gurr S.J."/>
            <person name="Heiman D."/>
            <person name="Heitman J."/>
            <person name="Kosti I."/>
            <person name="Rossi A."/>
            <person name="Saif S."/>
            <person name="Samalova M."/>
            <person name="Saunders C.W."/>
            <person name="Shea T."/>
            <person name="Summerbell R.C."/>
            <person name="Xu J."/>
            <person name="Young S."/>
            <person name="Zeng Q."/>
            <person name="Birren B.W."/>
            <person name="Cuomo C.A."/>
            <person name="White T.C."/>
        </authorList>
    </citation>
    <scope>NUCLEOTIDE SEQUENCE [LARGE SCALE GENOMIC DNA]</scope>
    <source>
        <strain evidence="3">ATCC MYA-4605 / CBS 113480</strain>
    </source>
</reference>
<dbReference type="RefSeq" id="XP_002843528.1">
    <property type="nucleotide sequence ID" value="XM_002843482.1"/>
</dbReference>
<accession>C5FY94</accession>
<dbReference type="Proteomes" id="UP000002035">
    <property type="component" value="Unassembled WGS sequence"/>
</dbReference>
<keyword evidence="1" id="KW-0472">Membrane</keyword>
<keyword evidence="1" id="KW-0812">Transmembrane</keyword>
<feature type="transmembrane region" description="Helical" evidence="1">
    <location>
        <begin position="391"/>
        <end position="411"/>
    </location>
</feature>
<dbReference type="eggNOG" id="ENOG502SH5D">
    <property type="taxonomic scope" value="Eukaryota"/>
</dbReference>
<feature type="transmembrane region" description="Helical" evidence="1">
    <location>
        <begin position="336"/>
        <end position="358"/>
    </location>
</feature>
<dbReference type="OrthoDB" id="4173759at2759"/>
<protein>
    <submittedName>
        <fullName evidence="2">Uncharacterized protein</fullName>
    </submittedName>
</protein>
<evidence type="ECO:0000313" key="2">
    <source>
        <dbReference type="EMBL" id="EEQ34492.1"/>
    </source>
</evidence>
<proteinExistence type="predicted"/>
<evidence type="ECO:0000313" key="3">
    <source>
        <dbReference type="Proteomes" id="UP000002035"/>
    </source>
</evidence>
<gene>
    <name evidence="2" type="ORF">MCYG_07311</name>
</gene>
<dbReference type="HOGENOM" id="CLU_041307_4_1_1"/>
<keyword evidence="3" id="KW-1185">Reference proteome</keyword>
<keyword evidence="1" id="KW-1133">Transmembrane helix</keyword>
<dbReference type="AlphaFoldDB" id="C5FY94"/>
<dbReference type="OMA" id="SAMHNCA"/>
<dbReference type="GeneID" id="9226834"/>
<name>C5FY94_ARTOC</name>